<name>A0A329Y1I9_RHITR</name>
<gene>
    <name evidence="2" type="ORF">DQ393_29610</name>
</gene>
<evidence type="ECO:0008006" key="4">
    <source>
        <dbReference type="Google" id="ProtNLM"/>
    </source>
</evidence>
<dbReference type="EMBL" id="QMKK01000056">
    <property type="protein sequence ID" value="RAX37849.1"/>
    <property type="molecule type" value="Genomic_DNA"/>
</dbReference>
<comment type="caution">
    <text evidence="2">The sequence shown here is derived from an EMBL/GenBank/DDBJ whole genome shotgun (WGS) entry which is preliminary data.</text>
</comment>
<evidence type="ECO:0000313" key="3">
    <source>
        <dbReference type="Proteomes" id="UP000251205"/>
    </source>
</evidence>
<reference evidence="2 3" key="1">
    <citation type="submission" date="2018-06" db="EMBL/GenBank/DDBJ databases">
        <title>Whole Genome Sequence of an efficient microsymbiont, Rhizobium tropici.</title>
        <authorList>
            <person name="Srinivasan R."/>
            <person name="Singh H.V."/>
            <person name="Srivastava R."/>
            <person name="Kumari B."/>
            <person name="Radhakrishna A."/>
        </authorList>
    </citation>
    <scope>NUCLEOTIDE SEQUENCE [LARGE SCALE GENOMIC DNA]</scope>
    <source>
        <strain evidence="2 3">IGFRI Rhizo-19</strain>
    </source>
</reference>
<evidence type="ECO:0000256" key="1">
    <source>
        <dbReference type="SAM" id="MobiDB-lite"/>
    </source>
</evidence>
<protein>
    <recommendedName>
        <fullName evidence="4">DeoR family transcriptional regulator</fullName>
    </recommendedName>
</protein>
<accession>A0A329Y1I9</accession>
<proteinExistence type="predicted"/>
<dbReference type="AlphaFoldDB" id="A0A329Y1I9"/>
<dbReference type="Proteomes" id="UP000251205">
    <property type="component" value="Unassembled WGS sequence"/>
</dbReference>
<evidence type="ECO:0000313" key="2">
    <source>
        <dbReference type="EMBL" id="RAX37849.1"/>
    </source>
</evidence>
<dbReference type="OrthoDB" id="8611097at2"/>
<sequence length="216" mass="24631">MKERKMLPKKGSKLPMWPGFLGDREVLAVTVANLLKKEHGDSHRAIKELMRQTGASERTAKHWLSGQHAPEVMFFLRLVVSSPVVRAFVLGIIEGPASEETFSLNDRFIRVATKEAYTTGEAAISTLAVNTRRNDPNRVPENDPKDDPEPLTFNQRQQWFLERISAGDRFGAKEIVLNWHVSLKTARRDISALLHSKLLEYIGSRRKGRYRKTSLR</sequence>
<feature type="region of interest" description="Disordered" evidence="1">
    <location>
        <begin position="131"/>
        <end position="151"/>
    </location>
</feature>
<organism evidence="2 3">
    <name type="scientific">Rhizobium tropici</name>
    <dbReference type="NCBI Taxonomy" id="398"/>
    <lineage>
        <taxon>Bacteria</taxon>
        <taxon>Pseudomonadati</taxon>
        <taxon>Pseudomonadota</taxon>
        <taxon>Alphaproteobacteria</taxon>
        <taxon>Hyphomicrobiales</taxon>
        <taxon>Rhizobiaceae</taxon>
        <taxon>Rhizobium/Agrobacterium group</taxon>
        <taxon>Rhizobium</taxon>
    </lineage>
</organism>
<feature type="compositionally biased region" description="Basic and acidic residues" evidence="1">
    <location>
        <begin position="132"/>
        <end position="148"/>
    </location>
</feature>